<evidence type="ECO:0000313" key="1">
    <source>
        <dbReference type="Proteomes" id="UP000887574"/>
    </source>
</evidence>
<proteinExistence type="predicted"/>
<dbReference type="WBParaSite" id="jg796">
    <property type="protein sequence ID" value="jg796"/>
    <property type="gene ID" value="jg796"/>
</dbReference>
<accession>A0A915EQU0</accession>
<dbReference type="AlphaFoldDB" id="A0A915EQU0"/>
<name>A0A915EQU0_9BILA</name>
<reference evidence="2" key="1">
    <citation type="submission" date="2022-11" db="UniProtKB">
        <authorList>
            <consortium name="WormBaseParasite"/>
        </authorList>
    </citation>
    <scope>IDENTIFICATION</scope>
</reference>
<evidence type="ECO:0000313" key="2">
    <source>
        <dbReference type="WBParaSite" id="jg796"/>
    </source>
</evidence>
<keyword evidence="1" id="KW-1185">Reference proteome</keyword>
<sequence>MYREAYEALWLVQKAGFGVGVGVRGVHDAKYSNSKIFTKLEFTNSIAGIKVFTNQRYSNSDFVNTLESELASELE</sequence>
<protein>
    <submittedName>
        <fullName evidence="2">Uncharacterized protein</fullName>
    </submittedName>
</protein>
<dbReference type="Proteomes" id="UP000887574">
    <property type="component" value="Unplaced"/>
</dbReference>
<organism evidence="1 2">
    <name type="scientific">Ditylenchus dipsaci</name>
    <dbReference type="NCBI Taxonomy" id="166011"/>
    <lineage>
        <taxon>Eukaryota</taxon>
        <taxon>Metazoa</taxon>
        <taxon>Ecdysozoa</taxon>
        <taxon>Nematoda</taxon>
        <taxon>Chromadorea</taxon>
        <taxon>Rhabditida</taxon>
        <taxon>Tylenchina</taxon>
        <taxon>Tylenchomorpha</taxon>
        <taxon>Sphaerularioidea</taxon>
        <taxon>Anguinidae</taxon>
        <taxon>Anguininae</taxon>
        <taxon>Ditylenchus</taxon>
    </lineage>
</organism>